<evidence type="ECO:0000313" key="11">
    <source>
        <dbReference type="Proteomes" id="UP000005990"/>
    </source>
</evidence>
<keyword evidence="11" id="KW-1185">Reference proteome</keyword>
<reference evidence="10 11" key="1">
    <citation type="submission" date="2010-10" db="EMBL/GenBank/DDBJ databases">
        <authorList>
            <person name="Durkin A.S."/>
            <person name="Madupu R."/>
            <person name="Torralba M."/>
            <person name="Gillis M."/>
            <person name="Methe B."/>
            <person name="Sutton G."/>
            <person name="Nelson K.E."/>
        </authorList>
    </citation>
    <scope>NUCLEOTIDE SEQUENCE [LARGE SCALE GENOMIC DNA]</scope>
    <source>
        <strain evidence="10 11">ACS-139-V-Col8</strain>
    </source>
</reference>
<dbReference type="GO" id="GO:0046452">
    <property type="term" value="P:dihydrofolate metabolic process"/>
    <property type="evidence" value="ECO:0007669"/>
    <property type="project" value="TreeGrafter"/>
</dbReference>
<dbReference type="GO" id="GO:0006730">
    <property type="term" value="P:one-carbon metabolic process"/>
    <property type="evidence" value="ECO:0007669"/>
    <property type="project" value="UniProtKB-KW"/>
</dbReference>
<dbReference type="PROSITE" id="PS00075">
    <property type="entry name" value="DHFR_1"/>
    <property type="match status" value="1"/>
</dbReference>
<organism evidence="10 11">
    <name type="scientific">Eremococcus coleocola ACS-139-V-Col8</name>
    <dbReference type="NCBI Taxonomy" id="908337"/>
    <lineage>
        <taxon>Bacteria</taxon>
        <taxon>Bacillati</taxon>
        <taxon>Bacillota</taxon>
        <taxon>Bacilli</taxon>
        <taxon>Lactobacillales</taxon>
        <taxon>Aerococcaceae</taxon>
        <taxon>Eremococcus</taxon>
    </lineage>
</organism>
<dbReference type="PANTHER" id="PTHR48069">
    <property type="entry name" value="DIHYDROFOLATE REDUCTASE"/>
    <property type="match status" value="1"/>
</dbReference>
<dbReference type="GO" id="GO:0046654">
    <property type="term" value="P:tetrahydrofolate biosynthetic process"/>
    <property type="evidence" value="ECO:0007669"/>
    <property type="project" value="UniProtKB-UniPathway"/>
</dbReference>
<dbReference type="GO" id="GO:0004146">
    <property type="term" value="F:dihydrofolate reductase activity"/>
    <property type="evidence" value="ECO:0007669"/>
    <property type="project" value="UniProtKB-EC"/>
</dbReference>
<evidence type="ECO:0000256" key="4">
    <source>
        <dbReference type="ARBA" id="ARBA00022563"/>
    </source>
</evidence>
<evidence type="ECO:0000313" key="10">
    <source>
        <dbReference type="EMBL" id="EFR31163.1"/>
    </source>
</evidence>
<proteinExistence type="inferred from homology"/>
<dbReference type="CDD" id="cd00209">
    <property type="entry name" value="DHFR"/>
    <property type="match status" value="1"/>
</dbReference>
<dbReference type="InterPro" id="IPR017925">
    <property type="entry name" value="DHFR_CS"/>
</dbReference>
<accession>E4KQ34</accession>
<dbReference type="Pfam" id="PF00186">
    <property type="entry name" value="DHFR_1"/>
    <property type="match status" value="1"/>
</dbReference>
<name>E4KQ34_9LACT</name>
<keyword evidence="5 7" id="KW-0521">NADP</keyword>
<dbReference type="GO" id="GO:0005829">
    <property type="term" value="C:cytosol"/>
    <property type="evidence" value="ECO:0007669"/>
    <property type="project" value="TreeGrafter"/>
</dbReference>
<dbReference type="PROSITE" id="PS51330">
    <property type="entry name" value="DHFR_2"/>
    <property type="match status" value="1"/>
</dbReference>
<gene>
    <name evidence="10" type="primary">folA</name>
    <name evidence="10" type="ORF">HMPREF9257_1187</name>
</gene>
<protein>
    <recommendedName>
        <fullName evidence="3 7">Dihydrofolate reductase</fullName>
        <ecNumber evidence="3 7">1.5.1.3</ecNumber>
    </recommendedName>
</protein>
<dbReference type="eggNOG" id="COG0262">
    <property type="taxonomic scope" value="Bacteria"/>
</dbReference>
<keyword evidence="6 7" id="KW-0560">Oxidoreductase</keyword>
<evidence type="ECO:0000259" key="9">
    <source>
        <dbReference type="PROSITE" id="PS51330"/>
    </source>
</evidence>
<comment type="caution">
    <text evidence="10">The sequence shown here is derived from an EMBL/GenBank/DDBJ whole genome shotgun (WGS) entry which is preliminary data.</text>
</comment>
<sequence>MIYFVYAQDLQGGIGFQGNLPWHLPNDLKFFKATTMGHTMLMGRKTFEAMDCRLLPGRKTIVMTQQANYGQDIAGLQVLHTVPEILALAESEDIYIIGGAQIFDLFWDQVDVIYRTVIEATFTCDTHVKNLDPKLWRLVKIEVYEKSPTNPYRHRIEVWVRLDKEERKGGLND</sequence>
<feature type="domain" description="DHFR" evidence="9">
    <location>
        <begin position="1"/>
        <end position="161"/>
    </location>
</feature>
<comment type="similarity">
    <text evidence="2 7 8">Belongs to the dihydrofolate reductase family.</text>
</comment>
<dbReference type="UniPathway" id="UPA00077">
    <property type="reaction ID" value="UER00158"/>
</dbReference>
<dbReference type="GO" id="GO:0046655">
    <property type="term" value="P:folic acid metabolic process"/>
    <property type="evidence" value="ECO:0007669"/>
    <property type="project" value="TreeGrafter"/>
</dbReference>
<dbReference type="InterPro" id="IPR001796">
    <property type="entry name" value="DHFR_dom"/>
</dbReference>
<dbReference type="PRINTS" id="PR00070">
    <property type="entry name" value="DHFR"/>
</dbReference>
<comment type="pathway">
    <text evidence="1 7">Cofactor biosynthesis; tetrahydrofolate biosynthesis; 5,6,7,8-tetrahydrofolate from 7,8-dihydrofolate: step 1/1.</text>
</comment>
<dbReference type="AlphaFoldDB" id="E4KQ34"/>
<dbReference type="EMBL" id="AENN01000015">
    <property type="protein sequence ID" value="EFR31163.1"/>
    <property type="molecule type" value="Genomic_DNA"/>
</dbReference>
<comment type="function">
    <text evidence="7">Key enzyme in folate metabolism. Catalyzes an essential reaction for de novo glycine and purine synthesis, and for DNA precursor synthesis.</text>
</comment>
<evidence type="ECO:0000256" key="6">
    <source>
        <dbReference type="ARBA" id="ARBA00023002"/>
    </source>
</evidence>
<dbReference type="OrthoDB" id="9804315at2"/>
<dbReference type="RefSeq" id="WP_006418366.1">
    <property type="nucleotide sequence ID" value="NZ_AENN01000015.1"/>
</dbReference>
<evidence type="ECO:0000256" key="1">
    <source>
        <dbReference type="ARBA" id="ARBA00004903"/>
    </source>
</evidence>
<dbReference type="PANTHER" id="PTHR48069:SF3">
    <property type="entry name" value="DIHYDROFOLATE REDUCTASE"/>
    <property type="match status" value="1"/>
</dbReference>
<dbReference type="SUPFAM" id="SSF53597">
    <property type="entry name" value="Dihydrofolate reductase-like"/>
    <property type="match status" value="1"/>
</dbReference>
<keyword evidence="4 7" id="KW-0554">One-carbon metabolism</keyword>
<evidence type="ECO:0000256" key="2">
    <source>
        <dbReference type="ARBA" id="ARBA00009539"/>
    </source>
</evidence>
<evidence type="ECO:0000256" key="5">
    <source>
        <dbReference type="ARBA" id="ARBA00022857"/>
    </source>
</evidence>
<dbReference type="EC" id="1.5.1.3" evidence="3 7"/>
<comment type="catalytic activity">
    <reaction evidence="7">
        <text>(6S)-5,6,7,8-tetrahydrofolate + NADP(+) = 7,8-dihydrofolate + NADPH + H(+)</text>
        <dbReference type="Rhea" id="RHEA:15009"/>
        <dbReference type="ChEBI" id="CHEBI:15378"/>
        <dbReference type="ChEBI" id="CHEBI:57451"/>
        <dbReference type="ChEBI" id="CHEBI:57453"/>
        <dbReference type="ChEBI" id="CHEBI:57783"/>
        <dbReference type="ChEBI" id="CHEBI:58349"/>
        <dbReference type="EC" id="1.5.1.3"/>
    </reaction>
</comment>
<dbReference type="Gene3D" id="3.40.430.10">
    <property type="entry name" value="Dihydrofolate Reductase, subunit A"/>
    <property type="match status" value="1"/>
</dbReference>
<dbReference type="Proteomes" id="UP000005990">
    <property type="component" value="Unassembled WGS sequence"/>
</dbReference>
<dbReference type="STRING" id="908337.HMPREF9257_1187"/>
<dbReference type="InterPro" id="IPR012259">
    <property type="entry name" value="DHFR"/>
</dbReference>
<dbReference type="GO" id="GO:0050661">
    <property type="term" value="F:NADP binding"/>
    <property type="evidence" value="ECO:0007669"/>
    <property type="project" value="InterPro"/>
</dbReference>
<evidence type="ECO:0000256" key="7">
    <source>
        <dbReference type="PIRNR" id="PIRNR000194"/>
    </source>
</evidence>
<dbReference type="PIRSF" id="PIRSF000194">
    <property type="entry name" value="DHFR"/>
    <property type="match status" value="1"/>
</dbReference>
<evidence type="ECO:0000256" key="3">
    <source>
        <dbReference type="ARBA" id="ARBA00012856"/>
    </source>
</evidence>
<evidence type="ECO:0000256" key="8">
    <source>
        <dbReference type="RuleBase" id="RU004474"/>
    </source>
</evidence>
<dbReference type="InterPro" id="IPR024072">
    <property type="entry name" value="DHFR-like_dom_sf"/>
</dbReference>